<dbReference type="PANTHER" id="PTHR43531">
    <property type="entry name" value="PROTEIN ICFG"/>
    <property type="match status" value="1"/>
</dbReference>
<evidence type="ECO:0000256" key="1">
    <source>
        <dbReference type="ARBA" id="ARBA00022481"/>
    </source>
</evidence>
<feature type="transmembrane region" description="Helical" evidence="5">
    <location>
        <begin position="13"/>
        <end position="33"/>
    </location>
</feature>
<dbReference type="CDD" id="cd11386">
    <property type="entry name" value="MCP_signal"/>
    <property type="match status" value="1"/>
</dbReference>
<organism evidence="7 8">
    <name type="scientific">Cupriavidus malaysiensis</name>
    <dbReference type="NCBI Taxonomy" id="367825"/>
    <lineage>
        <taxon>Bacteria</taxon>
        <taxon>Pseudomonadati</taxon>
        <taxon>Pseudomonadota</taxon>
        <taxon>Betaproteobacteria</taxon>
        <taxon>Burkholderiales</taxon>
        <taxon>Burkholderiaceae</taxon>
        <taxon>Cupriavidus</taxon>
    </lineage>
</organism>
<gene>
    <name evidence="7" type="ORF">BKK80_21150</name>
</gene>
<keyword evidence="3" id="KW-0807">Transducer</keyword>
<dbReference type="SUPFAM" id="SSF58104">
    <property type="entry name" value="Methyl-accepting chemotaxis protein (MCP) signaling domain"/>
    <property type="match status" value="1"/>
</dbReference>
<evidence type="ECO:0000313" key="7">
    <source>
        <dbReference type="EMBL" id="AOZ08468.1"/>
    </source>
</evidence>
<sequence length="592" mass="62424">MQWFNQLRVTTKLIVGFLVVSVIGAAMGLLGVVNMGRMAEWTGKIYNDDLQALKAVQDGNVNLVYASRAQIGLLSASTMGERSAEKELIEKSLATVDERIRKAKAVFVQPEGQALVKQYDTLMPAYRERMAKYVEMVGKQPLDTSQFDSQVFTESAELIKASHALEDLMAKMVKRRDERARANMDEARGVYDATRVWMLALVLGGLAVSVLLGYVIARLLSRQLGGEPGYAVAIASRIAAGDFSTAVTVRSGDKSSLVHAMSEMQQELSGMVRDFKASAGSIASASRQIAAGNGDLSQRTEQQAASLEETASSMEELTGTVRQNADNARQASGLAANASETALKGGEVVGRVVETMQEINEASKKIVDIIGVIEGIAFQTNILALNAAVEAARAGEQGRGFAVVAGEVRSLAQRSANAAKEIKGLIGDTVARVDNGTTLVGQAGQTMEEIVQAVKRVTDIMGEISAASAEQSSGIEQVNQAVAQMDEVTQQNAALVEEAAAAAGSLEEQAGRLQDSVARFRLAAADLQATTVARTPAVIKAAPAKPAAPRPARREPSVAAEAPLEARPAASAPAARPAVAGTASDHGDWSAF</sequence>
<evidence type="ECO:0000313" key="8">
    <source>
        <dbReference type="Proteomes" id="UP000177515"/>
    </source>
</evidence>
<dbReference type="InterPro" id="IPR024478">
    <property type="entry name" value="HlyB_4HB_MCP"/>
</dbReference>
<dbReference type="Pfam" id="PF12729">
    <property type="entry name" value="4HB_MCP_1"/>
    <property type="match status" value="1"/>
</dbReference>
<dbReference type="SMART" id="SM00283">
    <property type="entry name" value="MA"/>
    <property type="match status" value="1"/>
</dbReference>
<dbReference type="PANTHER" id="PTHR43531:SF14">
    <property type="entry name" value="METHYL-ACCEPTING CHEMOTAXIS PROTEIN I-RELATED"/>
    <property type="match status" value="1"/>
</dbReference>
<keyword evidence="5" id="KW-0812">Transmembrane</keyword>
<dbReference type="PROSITE" id="PS50111">
    <property type="entry name" value="CHEMOTAXIS_TRANSDUC_2"/>
    <property type="match status" value="1"/>
</dbReference>
<feature type="region of interest" description="Disordered" evidence="4">
    <location>
        <begin position="542"/>
        <end position="592"/>
    </location>
</feature>
<name>A0ABM8HJH7_9BURK</name>
<comment type="similarity">
    <text evidence="2">Belongs to the methyl-accepting chemotaxis (MCP) protein family.</text>
</comment>
<dbReference type="PRINTS" id="PR00260">
    <property type="entry name" value="CHEMTRNSDUCR"/>
</dbReference>
<dbReference type="InterPro" id="IPR051310">
    <property type="entry name" value="MCP_chemotaxis"/>
</dbReference>
<reference evidence="7 8" key="1">
    <citation type="submission" date="2016-10" db="EMBL/GenBank/DDBJ databases">
        <title>Complete genome sequences of three Cupriavidus strains isolated from various Malaysian environments.</title>
        <authorList>
            <person name="Abdullah A.A.-A."/>
            <person name="Shafie N.A.H."/>
            <person name="Lau N.S."/>
        </authorList>
    </citation>
    <scope>NUCLEOTIDE SEQUENCE [LARGE SCALE GENOMIC DNA]</scope>
    <source>
        <strain evidence="7 8">USMAA1020</strain>
    </source>
</reference>
<feature type="domain" description="Methyl-accepting transducer" evidence="6">
    <location>
        <begin position="278"/>
        <end position="507"/>
    </location>
</feature>
<feature type="compositionally biased region" description="Low complexity" evidence="4">
    <location>
        <begin position="557"/>
        <end position="580"/>
    </location>
</feature>
<dbReference type="InterPro" id="IPR004089">
    <property type="entry name" value="MCPsignal_dom"/>
</dbReference>
<keyword evidence="5" id="KW-1133">Transmembrane helix</keyword>
<keyword evidence="8" id="KW-1185">Reference proteome</keyword>
<dbReference type="InterPro" id="IPR004090">
    <property type="entry name" value="Chemotax_Me-accpt_rcpt"/>
</dbReference>
<evidence type="ECO:0000259" key="6">
    <source>
        <dbReference type="PROSITE" id="PS50111"/>
    </source>
</evidence>
<evidence type="ECO:0000256" key="3">
    <source>
        <dbReference type="PROSITE-ProRule" id="PRU00284"/>
    </source>
</evidence>
<dbReference type="RefSeq" id="WP_071017316.1">
    <property type="nucleotide sequence ID" value="NZ_CP017755.1"/>
</dbReference>
<protein>
    <submittedName>
        <fullName evidence="7">Methyl-accepting chemotaxis protein</fullName>
    </submittedName>
</protein>
<evidence type="ECO:0000256" key="2">
    <source>
        <dbReference type="ARBA" id="ARBA00029447"/>
    </source>
</evidence>
<keyword evidence="1" id="KW-0488">Methylation</keyword>
<evidence type="ECO:0000256" key="5">
    <source>
        <dbReference type="SAM" id="Phobius"/>
    </source>
</evidence>
<accession>A0ABM8HJH7</accession>
<feature type="transmembrane region" description="Helical" evidence="5">
    <location>
        <begin position="196"/>
        <end position="217"/>
    </location>
</feature>
<dbReference type="Gene3D" id="1.10.287.950">
    <property type="entry name" value="Methyl-accepting chemotaxis protein"/>
    <property type="match status" value="1"/>
</dbReference>
<evidence type="ECO:0000256" key="4">
    <source>
        <dbReference type="SAM" id="MobiDB-lite"/>
    </source>
</evidence>
<keyword evidence="5" id="KW-0472">Membrane</keyword>
<proteinExistence type="inferred from homology"/>
<dbReference type="Proteomes" id="UP000177515">
    <property type="component" value="Chromosome 2"/>
</dbReference>
<dbReference type="Pfam" id="PF00015">
    <property type="entry name" value="MCPsignal"/>
    <property type="match status" value="1"/>
</dbReference>
<dbReference type="EMBL" id="CP017755">
    <property type="protein sequence ID" value="AOZ08468.1"/>
    <property type="molecule type" value="Genomic_DNA"/>
</dbReference>